<evidence type="ECO:0000256" key="8">
    <source>
        <dbReference type="PROSITE-ProRule" id="PRU00703"/>
    </source>
</evidence>
<organism evidence="12 13">
    <name type="scientific">Roseisolibacter agri</name>
    <dbReference type="NCBI Taxonomy" id="2014610"/>
    <lineage>
        <taxon>Bacteria</taxon>
        <taxon>Pseudomonadati</taxon>
        <taxon>Gemmatimonadota</taxon>
        <taxon>Gemmatimonadia</taxon>
        <taxon>Gemmatimonadales</taxon>
        <taxon>Gemmatimonadaceae</taxon>
        <taxon>Roseisolibacter</taxon>
    </lineage>
</organism>
<dbReference type="SMART" id="SM00924">
    <property type="entry name" value="MgtE_N"/>
    <property type="match status" value="1"/>
</dbReference>
<keyword evidence="3 9" id="KW-0813">Transport</keyword>
<gene>
    <name evidence="12" type="primary">mgtE</name>
    <name evidence="12" type="ORF">rosag_07660</name>
</gene>
<feature type="transmembrane region" description="Helical" evidence="9">
    <location>
        <begin position="376"/>
        <end position="397"/>
    </location>
</feature>
<evidence type="ECO:0000256" key="7">
    <source>
        <dbReference type="ARBA" id="ARBA00023136"/>
    </source>
</evidence>
<dbReference type="SUPFAM" id="SSF54631">
    <property type="entry name" value="CBS-domain pair"/>
    <property type="match status" value="1"/>
</dbReference>
<keyword evidence="6 9" id="KW-1133">Transmembrane helix</keyword>
<evidence type="ECO:0000256" key="3">
    <source>
        <dbReference type="ARBA" id="ARBA00022448"/>
    </source>
</evidence>
<dbReference type="CDD" id="cd04606">
    <property type="entry name" value="CBS_pair_Mg_transporter"/>
    <property type="match status" value="1"/>
</dbReference>
<feature type="transmembrane region" description="Helical" evidence="9">
    <location>
        <begin position="450"/>
        <end position="473"/>
    </location>
</feature>
<evidence type="ECO:0000256" key="6">
    <source>
        <dbReference type="ARBA" id="ARBA00022989"/>
    </source>
</evidence>
<evidence type="ECO:0000313" key="12">
    <source>
        <dbReference type="EMBL" id="GLC24253.1"/>
    </source>
</evidence>
<sequence>MTPPHPSDGRDATHSVAALLAPDILVMLDEEPENVALEVEEVHPADLADVAEALPKERVAEFLSALPAARAADVLEYLNDELRSDVLEAMSTRQAAELVTQMTPDDRADVLEALAEENEERAEEILEQIPREAREETERLLAYEPYSAGGLMTTEFVSVPEALTVEEALQRVRAMARAERREAMYTVYTTDEAGRLRGVLSLRELLAAPEGARIADLAWSEVVTVAPTAEQEEVARLTSNYGFVAVPVVDAERRLLGVVTVDDVIGVIEEEQTEDVQKLGGMEAIDEPYLAASFWTMIRKRVGWLAALFVGELFTATVMQQFEDELKVAVVLTLFIPLIVSSGGNSGSQATSLVIRAMALQEVRLRDWWKVARRELPTGLTLGVILGVIGVFRVLLWEWLGLWRPQPHYQLVALTVGIAVMGVVTFGSLAGSMLPFLLRRIGFDPASASAPFVATLVDVTGLAIYFLAAALVLRGTLL</sequence>
<dbReference type="GO" id="GO:0046872">
    <property type="term" value="F:metal ion binding"/>
    <property type="evidence" value="ECO:0007669"/>
    <property type="project" value="UniProtKB-KW"/>
</dbReference>
<feature type="transmembrane region" description="Helical" evidence="9">
    <location>
        <begin position="302"/>
        <end position="322"/>
    </location>
</feature>
<dbReference type="InterPro" id="IPR006667">
    <property type="entry name" value="SLC41_membr_dom"/>
</dbReference>
<dbReference type="PROSITE" id="PS51371">
    <property type="entry name" value="CBS"/>
    <property type="match status" value="2"/>
</dbReference>
<evidence type="ECO:0000256" key="4">
    <source>
        <dbReference type="ARBA" id="ARBA00022692"/>
    </source>
</evidence>
<evidence type="ECO:0000256" key="5">
    <source>
        <dbReference type="ARBA" id="ARBA00022842"/>
    </source>
</evidence>
<protein>
    <recommendedName>
        <fullName evidence="9">Magnesium transporter MgtE</fullName>
    </recommendedName>
</protein>
<evidence type="ECO:0000259" key="11">
    <source>
        <dbReference type="PROSITE" id="PS51371"/>
    </source>
</evidence>
<keyword evidence="13" id="KW-1185">Reference proteome</keyword>
<dbReference type="EMBL" id="BRXS01000001">
    <property type="protein sequence ID" value="GLC24253.1"/>
    <property type="molecule type" value="Genomic_DNA"/>
</dbReference>
<feature type="domain" description="CBS" evidence="11">
    <location>
        <begin position="218"/>
        <end position="274"/>
    </location>
</feature>
<dbReference type="Gene3D" id="3.10.580.10">
    <property type="entry name" value="CBS-domain"/>
    <property type="match status" value="1"/>
</dbReference>
<dbReference type="InterPro" id="IPR006669">
    <property type="entry name" value="MgtE_transporter"/>
</dbReference>
<dbReference type="Pfam" id="PF03448">
    <property type="entry name" value="MgtE_N"/>
    <property type="match status" value="1"/>
</dbReference>
<name>A0AA37V9B2_9BACT</name>
<proteinExistence type="inferred from homology"/>
<evidence type="ECO:0000256" key="2">
    <source>
        <dbReference type="ARBA" id="ARBA00009749"/>
    </source>
</evidence>
<evidence type="ECO:0000313" key="13">
    <source>
        <dbReference type="Proteomes" id="UP001161325"/>
    </source>
</evidence>
<keyword evidence="4 9" id="KW-0812">Transmembrane</keyword>
<reference evidence="12" key="1">
    <citation type="submission" date="2022-08" db="EMBL/GenBank/DDBJ databases">
        <title>Draft genome sequencing of Roseisolibacter agri AW1220.</title>
        <authorList>
            <person name="Tobiishi Y."/>
            <person name="Tonouchi A."/>
        </authorList>
    </citation>
    <scope>NUCLEOTIDE SEQUENCE</scope>
    <source>
        <strain evidence="12">AW1220</strain>
    </source>
</reference>
<keyword evidence="9" id="KW-1003">Cell membrane</keyword>
<keyword evidence="9" id="KW-0479">Metal-binding</keyword>
<feature type="transmembrane region" description="Helical" evidence="9">
    <location>
        <begin position="409"/>
        <end position="438"/>
    </location>
</feature>
<dbReference type="SUPFAM" id="SSF161093">
    <property type="entry name" value="MgtE membrane domain-like"/>
    <property type="match status" value="1"/>
</dbReference>
<dbReference type="InterPro" id="IPR006668">
    <property type="entry name" value="Mg_transptr_MgtE_intracell_dom"/>
</dbReference>
<dbReference type="InterPro" id="IPR000644">
    <property type="entry name" value="CBS_dom"/>
</dbReference>
<keyword evidence="10" id="KW-0175">Coiled coil</keyword>
<feature type="coiled-coil region" evidence="10">
    <location>
        <begin position="108"/>
        <end position="135"/>
    </location>
</feature>
<keyword evidence="7 9" id="KW-0472">Membrane</keyword>
<feature type="domain" description="CBS" evidence="11">
    <location>
        <begin position="152"/>
        <end position="217"/>
    </location>
</feature>
<comment type="function">
    <text evidence="9">Acts as a magnesium transporter.</text>
</comment>
<comment type="similarity">
    <text evidence="2 9">Belongs to the SLC41A transporter family.</text>
</comment>
<comment type="caution">
    <text evidence="12">The sequence shown here is derived from an EMBL/GenBank/DDBJ whole genome shotgun (WGS) entry which is preliminary data.</text>
</comment>
<evidence type="ECO:0000256" key="10">
    <source>
        <dbReference type="SAM" id="Coils"/>
    </source>
</evidence>
<dbReference type="Gene3D" id="1.10.357.20">
    <property type="entry name" value="SLC41 divalent cation transporters, integral membrane domain"/>
    <property type="match status" value="1"/>
</dbReference>
<dbReference type="Pfam" id="PF00571">
    <property type="entry name" value="CBS"/>
    <property type="match status" value="2"/>
</dbReference>
<feature type="transmembrane region" description="Helical" evidence="9">
    <location>
        <begin position="328"/>
        <end position="355"/>
    </location>
</feature>
<evidence type="ECO:0000256" key="1">
    <source>
        <dbReference type="ARBA" id="ARBA00004141"/>
    </source>
</evidence>
<keyword evidence="8" id="KW-0129">CBS domain</keyword>
<evidence type="ECO:0000256" key="9">
    <source>
        <dbReference type="RuleBase" id="RU362011"/>
    </source>
</evidence>
<dbReference type="InterPro" id="IPR036739">
    <property type="entry name" value="SLC41_membr_dom_sf"/>
</dbReference>
<accession>A0AA37V9B2</accession>
<dbReference type="AlphaFoldDB" id="A0AA37V9B2"/>
<comment type="subunit">
    <text evidence="9">Homodimer.</text>
</comment>
<dbReference type="Gene3D" id="1.25.60.10">
    <property type="entry name" value="MgtE N-terminal domain-like"/>
    <property type="match status" value="1"/>
</dbReference>
<dbReference type="Pfam" id="PF01769">
    <property type="entry name" value="MgtE"/>
    <property type="match status" value="1"/>
</dbReference>
<dbReference type="PANTHER" id="PTHR43773">
    <property type="entry name" value="MAGNESIUM TRANSPORTER MGTE"/>
    <property type="match status" value="1"/>
</dbReference>
<keyword evidence="5 9" id="KW-0460">Magnesium</keyword>
<dbReference type="Proteomes" id="UP001161325">
    <property type="component" value="Unassembled WGS sequence"/>
</dbReference>
<dbReference type="NCBIfam" id="TIGR00400">
    <property type="entry name" value="mgtE"/>
    <property type="match status" value="1"/>
</dbReference>
<comment type="subcellular location">
    <subcellularLocation>
        <location evidence="9">Cell membrane</location>
        <topology evidence="9">Multi-pass membrane protein</topology>
    </subcellularLocation>
    <subcellularLocation>
        <location evidence="1">Membrane</location>
        <topology evidence="1">Multi-pass membrane protein</topology>
    </subcellularLocation>
</comment>
<dbReference type="GO" id="GO:0015095">
    <property type="term" value="F:magnesium ion transmembrane transporter activity"/>
    <property type="evidence" value="ECO:0007669"/>
    <property type="project" value="UniProtKB-UniRule"/>
</dbReference>
<dbReference type="SMART" id="SM00116">
    <property type="entry name" value="CBS"/>
    <property type="match status" value="2"/>
</dbReference>
<dbReference type="PANTHER" id="PTHR43773:SF1">
    <property type="entry name" value="MAGNESIUM TRANSPORTER MGTE"/>
    <property type="match status" value="1"/>
</dbReference>
<dbReference type="GO" id="GO:0005886">
    <property type="term" value="C:plasma membrane"/>
    <property type="evidence" value="ECO:0007669"/>
    <property type="project" value="UniProtKB-SubCell"/>
</dbReference>
<dbReference type="InterPro" id="IPR046342">
    <property type="entry name" value="CBS_dom_sf"/>
</dbReference>
<dbReference type="SUPFAM" id="SSF158791">
    <property type="entry name" value="MgtE N-terminal domain-like"/>
    <property type="match status" value="1"/>
</dbReference>
<dbReference type="InterPro" id="IPR038076">
    <property type="entry name" value="MgtE_N_sf"/>
</dbReference>